<gene>
    <name evidence="1" type="ordered locus">Rfer_3957</name>
</gene>
<dbReference type="AlphaFoldDB" id="Q21RE7"/>
<dbReference type="Gene3D" id="3.60.15.10">
    <property type="entry name" value="Ribonuclease Z/Hydroxyacylglutathione hydrolase-like"/>
    <property type="match status" value="1"/>
</dbReference>
<reference evidence="2" key="1">
    <citation type="submission" date="2006-02" db="EMBL/GenBank/DDBJ databases">
        <title>Complete sequence of chromosome of Rhodoferax ferrireducens DSM 15236.</title>
        <authorList>
            <person name="Copeland A."/>
            <person name="Lucas S."/>
            <person name="Lapidus A."/>
            <person name="Barry K."/>
            <person name="Detter J.C."/>
            <person name="Glavina del Rio T."/>
            <person name="Hammon N."/>
            <person name="Israni S."/>
            <person name="Pitluck S."/>
            <person name="Brettin T."/>
            <person name="Bruce D."/>
            <person name="Han C."/>
            <person name="Tapia R."/>
            <person name="Gilna P."/>
            <person name="Kiss H."/>
            <person name="Schmutz J."/>
            <person name="Larimer F."/>
            <person name="Land M."/>
            <person name="Kyrpides N."/>
            <person name="Ivanova N."/>
            <person name="Richardson P."/>
        </authorList>
    </citation>
    <scope>NUCLEOTIDE SEQUENCE [LARGE SCALE GENOMIC DNA]</scope>
    <source>
        <strain evidence="2">ATCC BAA-621 / DSM 15236 / T118</strain>
    </source>
</reference>
<protein>
    <submittedName>
        <fullName evidence="1">Uncharacterized protein</fullName>
    </submittedName>
</protein>
<dbReference type="HOGENOM" id="CLU_2107096_0_0_4"/>
<proteinExistence type="predicted"/>
<name>Q21RE7_ALBFT</name>
<dbReference type="EMBL" id="CP000267">
    <property type="protein sequence ID" value="ABD71656.1"/>
    <property type="molecule type" value="Genomic_DNA"/>
</dbReference>
<organism evidence="1 2">
    <name type="scientific">Albidiferax ferrireducens (strain ATCC BAA-621 / DSM 15236 / T118)</name>
    <name type="common">Rhodoferax ferrireducens</name>
    <dbReference type="NCBI Taxonomy" id="338969"/>
    <lineage>
        <taxon>Bacteria</taxon>
        <taxon>Pseudomonadati</taxon>
        <taxon>Pseudomonadota</taxon>
        <taxon>Betaproteobacteria</taxon>
        <taxon>Burkholderiales</taxon>
        <taxon>Comamonadaceae</taxon>
        <taxon>Rhodoferax</taxon>
    </lineage>
</organism>
<keyword evidence="2" id="KW-1185">Reference proteome</keyword>
<sequence>MSIHVDETTQDRKRPVAATFACRCDQVSRHGSRANVTNDLLKVVKAKHYVCSTNNNYFKHPDEEAVALVIVDSEAPTLWFNYDTPQDRRDSAALKKYGYHVNYLDRDGQGITLTL</sequence>
<dbReference type="Proteomes" id="UP000008332">
    <property type="component" value="Chromosome"/>
</dbReference>
<accession>Q21RE7</accession>
<dbReference type="STRING" id="338969.Rfer_3957"/>
<dbReference type="InterPro" id="IPR036866">
    <property type="entry name" value="RibonucZ/Hydroxyglut_hydro"/>
</dbReference>
<dbReference type="RefSeq" id="WP_011466218.1">
    <property type="nucleotide sequence ID" value="NC_007908.1"/>
</dbReference>
<dbReference type="KEGG" id="rfr:Rfer_3957"/>
<evidence type="ECO:0000313" key="1">
    <source>
        <dbReference type="EMBL" id="ABD71656.1"/>
    </source>
</evidence>
<dbReference type="eggNOG" id="COG2333">
    <property type="taxonomic scope" value="Bacteria"/>
</dbReference>
<evidence type="ECO:0000313" key="2">
    <source>
        <dbReference type="Proteomes" id="UP000008332"/>
    </source>
</evidence>
<dbReference type="OrthoDB" id="418728at2"/>